<dbReference type="Gene3D" id="3.30.930.10">
    <property type="entry name" value="Bira Bifunctional Protein, Domain 2"/>
    <property type="match status" value="1"/>
</dbReference>
<dbReference type="InterPro" id="IPR045864">
    <property type="entry name" value="aa-tRNA-synth_II/BPL/LPL"/>
</dbReference>
<feature type="binding site" evidence="10">
    <location>
        <begin position="352"/>
        <end position="355"/>
    </location>
    <ligand>
        <name>ATP</name>
        <dbReference type="ChEBI" id="CHEBI:30616"/>
    </ligand>
</feature>
<dbReference type="RefSeq" id="WP_092355903.1">
    <property type="nucleotide sequence ID" value="NZ_FOIN01000038.1"/>
</dbReference>
<keyword evidence="4" id="KW-0547">Nucleotide-binding</keyword>
<evidence type="ECO:0000256" key="7">
    <source>
        <dbReference type="ARBA" id="ARBA00023146"/>
    </source>
</evidence>
<dbReference type="PIRSF" id="PIRSF001529">
    <property type="entry name" value="Ser-tRNA-synth_IIa"/>
    <property type="match status" value="1"/>
</dbReference>
<dbReference type="GO" id="GO:0006434">
    <property type="term" value="P:seryl-tRNA aminoacylation"/>
    <property type="evidence" value="ECO:0007669"/>
    <property type="project" value="UniProtKB-UniRule"/>
</dbReference>
<name>A0A1I0GY04_9FIRM</name>
<dbReference type="GO" id="GO:0005524">
    <property type="term" value="F:ATP binding"/>
    <property type="evidence" value="ECO:0007669"/>
    <property type="project" value="UniProtKB-KW"/>
</dbReference>
<dbReference type="GO" id="GO:0016740">
    <property type="term" value="F:transferase activity"/>
    <property type="evidence" value="ECO:0007669"/>
    <property type="project" value="UniProtKB-ARBA"/>
</dbReference>
<keyword evidence="11" id="KW-0175">Coiled coil</keyword>
<evidence type="ECO:0000259" key="12">
    <source>
        <dbReference type="PROSITE" id="PS50862"/>
    </source>
</evidence>
<dbReference type="GeneID" id="78289219"/>
<feature type="domain" description="Aminoacyl-transfer RNA synthetases class-II family profile" evidence="12">
    <location>
        <begin position="143"/>
        <end position="411"/>
    </location>
</feature>
<dbReference type="InterPro" id="IPR010978">
    <property type="entry name" value="tRNA-bd_arm"/>
</dbReference>
<sequence>MIDIAILRENPTLVKENMKKKFQDTKIGLVDEAYKLDKDYREVLTKASELRSKRNKLSKEIGQFMREGNKEAAENNKKKVNEMADELKKLEELEEQYGSELKAIMMKIPNFIDESVPLGKDDSENVEITKYGDPVIPDYPIPYHTEIMEQFNGIDMDAAGRVAGQGFYYLMGDIARLHSAILSYARDFMIDRGFTYVIPPYMIRSNVVTGVMSFEEMDSMMYKIEGEDLYLIGTSEHSMIGKFIDNILEEDKLPYTYTSYSPCFRKEKGAHGIEERGVYRIHQFEKQEMIVVCKPDESKMWFEKLWNNTVDLFKSLDIPVRTLECCSGDLADLKSKSIDVEAWSPRQKKYFEVGSCSNLTDAQARRLNIRINGENGKYFAHTLNNTVVAPPRMLIAFLENNLNEDGSVNIPKALQPYMGGKEKITK</sequence>
<feature type="binding site" evidence="9">
    <location>
        <position position="234"/>
    </location>
    <ligand>
        <name>L-serine</name>
        <dbReference type="ChEBI" id="CHEBI:33384"/>
    </ligand>
</feature>
<evidence type="ECO:0000256" key="4">
    <source>
        <dbReference type="ARBA" id="ARBA00022741"/>
    </source>
</evidence>
<evidence type="ECO:0000256" key="6">
    <source>
        <dbReference type="ARBA" id="ARBA00022917"/>
    </source>
</evidence>
<keyword evidence="14" id="KW-1185">Reference proteome</keyword>
<evidence type="ECO:0000313" key="14">
    <source>
        <dbReference type="Proteomes" id="UP000198558"/>
    </source>
</evidence>
<evidence type="ECO:0000256" key="1">
    <source>
        <dbReference type="ARBA" id="ARBA00012840"/>
    </source>
</evidence>
<evidence type="ECO:0000256" key="3">
    <source>
        <dbReference type="ARBA" id="ARBA00022598"/>
    </source>
</evidence>
<dbReference type="PRINTS" id="PR00981">
    <property type="entry name" value="TRNASYNTHSER"/>
</dbReference>
<dbReference type="GO" id="GO:0140096">
    <property type="term" value="F:catalytic activity, acting on a protein"/>
    <property type="evidence" value="ECO:0007669"/>
    <property type="project" value="UniProtKB-ARBA"/>
</dbReference>
<keyword evidence="7 13" id="KW-0030">Aminoacyl-tRNA synthetase</keyword>
<dbReference type="Gene3D" id="1.10.287.40">
    <property type="entry name" value="Serine-tRNA synthetase, tRNA binding domain"/>
    <property type="match status" value="1"/>
</dbReference>
<dbReference type="SUPFAM" id="SSF55681">
    <property type="entry name" value="Class II aaRS and biotin synthetases"/>
    <property type="match status" value="1"/>
</dbReference>
<feature type="binding site" evidence="9">
    <location>
        <position position="384"/>
    </location>
    <ligand>
        <name>L-serine</name>
        <dbReference type="ChEBI" id="CHEBI:33384"/>
    </ligand>
</feature>
<evidence type="ECO:0000256" key="9">
    <source>
        <dbReference type="PIRSR" id="PIRSR001529-1"/>
    </source>
</evidence>
<dbReference type="EMBL" id="FOIN01000038">
    <property type="protein sequence ID" value="SET76126.1"/>
    <property type="molecule type" value="Genomic_DNA"/>
</dbReference>
<dbReference type="Pfam" id="PF02403">
    <property type="entry name" value="Seryl_tRNA_N"/>
    <property type="match status" value="1"/>
</dbReference>
<dbReference type="AlphaFoldDB" id="A0A1I0GY04"/>
<dbReference type="InterPro" id="IPR002314">
    <property type="entry name" value="aa-tRNA-synt_IIb"/>
</dbReference>
<protein>
    <recommendedName>
        <fullName evidence="1 8">Serine--tRNA ligase</fullName>
        <ecNumber evidence="1 8">6.1.1.11</ecNumber>
    </recommendedName>
</protein>
<evidence type="ECO:0000313" key="13">
    <source>
        <dbReference type="EMBL" id="SET76126.1"/>
    </source>
</evidence>
<reference evidence="14" key="1">
    <citation type="submission" date="2016-10" db="EMBL/GenBank/DDBJ databases">
        <authorList>
            <person name="Varghese N."/>
            <person name="Submissions S."/>
        </authorList>
    </citation>
    <scope>NUCLEOTIDE SEQUENCE [LARGE SCALE GENOMIC DNA]</scope>
    <source>
        <strain evidence="14">DSM 1551</strain>
    </source>
</reference>
<evidence type="ECO:0000256" key="11">
    <source>
        <dbReference type="SAM" id="Coils"/>
    </source>
</evidence>
<keyword evidence="2" id="KW-0963">Cytoplasm</keyword>
<dbReference type="Proteomes" id="UP000198558">
    <property type="component" value="Unassembled WGS sequence"/>
</dbReference>
<evidence type="ECO:0000256" key="2">
    <source>
        <dbReference type="ARBA" id="ARBA00022490"/>
    </source>
</evidence>
<keyword evidence="3" id="KW-0436">Ligase</keyword>
<dbReference type="EC" id="6.1.1.11" evidence="1 8"/>
<feature type="binding site" evidence="9">
    <location>
        <position position="265"/>
    </location>
    <ligand>
        <name>L-serine</name>
        <dbReference type="ChEBI" id="CHEBI:33384"/>
    </ligand>
</feature>
<feature type="site" description="Important for serine binding" evidence="9">
    <location>
        <position position="386"/>
    </location>
</feature>
<organism evidence="13 14">
    <name type="scientific">Thomasclavelia cocleata</name>
    <dbReference type="NCBI Taxonomy" id="69824"/>
    <lineage>
        <taxon>Bacteria</taxon>
        <taxon>Bacillati</taxon>
        <taxon>Bacillota</taxon>
        <taxon>Erysipelotrichia</taxon>
        <taxon>Erysipelotrichales</taxon>
        <taxon>Coprobacillaceae</taxon>
        <taxon>Thomasclavelia</taxon>
    </lineage>
</organism>
<accession>A0A1I0GY04</accession>
<keyword evidence="6" id="KW-0648">Protein biosynthesis</keyword>
<keyword evidence="5 10" id="KW-0067">ATP-binding</keyword>
<dbReference type="InterPro" id="IPR002317">
    <property type="entry name" value="Ser-tRNA-ligase_type_1"/>
</dbReference>
<dbReference type="PROSITE" id="PS50862">
    <property type="entry name" value="AA_TRNA_LIGASE_II"/>
    <property type="match status" value="1"/>
</dbReference>
<dbReference type="GO" id="GO:0005737">
    <property type="term" value="C:cytoplasm"/>
    <property type="evidence" value="ECO:0007669"/>
    <property type="project" value="UniProtKB-UniRule"/>
</dbReference>
<feature type="binding site" evidence="9">
    <location>
        <position position="288"/>
    </location>
    <ligand>
        <name>L-serine</name>
        <dbReference type="ChEBI" id="CHEBI:33384"/>
    </ligand>
</feature>
<evidence type="ECO:0000256" key="5">
    <source>
        <dbReference type="ARBA" id="ARBA00022840"/>
    </source>
</evidence>
<dbReference type="InterPro" id="IPR015866">
    <property type="entry name" value="Ser-tRNA-synth_1_N"/>
</dbReference>
<gene>
    <name evidence="13" type="ORF">SAMN04489758_1389</name>
</gene>
<dbReference type="OrthoDB" id="9804647at2"/>
<dbReference type="GO" id="GO:0004828">
    <property type="term" value="F:serine-tRNA ligase activity"/>
    <property type="evidence" value="ECO:0007669"/>
    <property type="project" value="UniProtKB-UniRule"/>
</dbReference>
<dbReference type="SUPFAM" id="SSF46589">
    <property type="entry name" value="tRNA-binding arm"/>
    <property type="match status" value="1"/>
</dbReference>
<dbReference type="InterPro" id="IPR006195">
    <property type="entry name" value="aa-tRNA-synth_II"/>
</dbReference>
<evidence type="ECO:0000256" key="8">
    <source>
        <dbReference type="NCBIfam" id="TIGR00414"/>
    </source>
</evidence>
<feature type="coiled-coil region" evidence="11">
    <location>
        <begin position="40"/>
        <end position="103"/>
    </location>
</feature>
<dbReference type="Pfam" id="PF00587">
    <property type="entry name" value="tRNA-synt_2b"/>
    <property type="match status" value="1"/>
</dbReference>
<feature type="binding site" evidence="10">
    <location>
        <begin position="265"/>
        <end position="267"/>
    </location>
    <ligand>
        <name>ATP</name>
        <dbReference type="ChEBI" id="CHEBI:30616"/>
    </ligand>
</feature>
<proteinExistence type="predicted"/>
<evidence type="ECO:0000256" key="10">
    <source>
        <dbReference type="PIRSR" id="PIRSR001529-2"/>
    </source>
</evidence>
<dbReference type="InterPro" id="IPR042103">
    <property type="entry name" value="SerRS_1_N_sf"/>
</dbReference>
<dbReference type="NCBIfam" id="TIGR00414">
    <property type="entry name" value="serS"/>
    <property type="match status" value="1"/>
</dbReference>
<dbReference type="PANTHER" id="PTHR11778">
    <property type="entry name" value="SERYL-TRNA SYNTHETASE"/>
    <property type="match status" value="1"/>
</dbReference>